<dbReference type="AlphaFoldDB" id="A0AAV4LUD4"/>
<name>A0AAV4LUD4_BABCB</name>
<dbReference type="GeneID" id="94194873"/>
<protein>
    <submittedName>
        <fullName evidence="2">Variant erythrocyte surface antigen-1 family protein</fullName>
    </submittedName>
</protein>
<sequence>MSGSGKKLTTPPKNLKEAIYWVLRVSELRQIDQLAAALVKLLDKDAGEVARGVLGVMGKSITDLAYKLGQVEEVSAWGDNVQRKPFKVLVSYLQTFKGNLEHVRDYGSRVSEEQLGKLKAWLTGQPSGPIGKLADGLKTFVNTNYGIFQNPYASKYDKNQATWPTQPSEKETCALIFVGIAPMLFYVLTYLYWQCAEDGKWKELQNESNGSSSGKSDLKRFFDSIGYNDCKVNDSKKRGSDIATVLKSAFAELENHVKLAYPKYLGALFEKTCSESSLPLSCCHLIASPLFTPNPPHRVHSSSPAAPSFLGYSGLTALAGGAYGFNLGGLGTFVSGLLA</sequence>
<reference evidence="2 3" key="1">
    <citation type="submission" date="2021-06" db="EMBL/GenBank/DDBJ databases">
        <title>Genome sequence of Babesia caballi.</title>
        <authorList>
            <person name="Yamagishi J."/>
            <person name="Kidaka T."/>
            <person name="Ochi A."/>
        </authorList>
    </citation>
    <scope>NUCLEOTIDE SEQUENCE [LARGE SCALE GENOMIC DNA]</scope>
    <source>
        <strain evidence="2">USDA-D6B2</strain>
    </source>
</reference>
<dbReference type="Proteomes" id="UP001497744">
    <property type="component" value="Unassembled WGS sequence"/>
</dbReference>
<evidence type="ECO:0000313" key="2">
    <source>
        <dbReference type="EMBL" id="GIX63392.1"/>
    </source>
</evidence>
<keyword evidence="1" id="KW-0472">Membrane</keyword>
<accession>A0AAV4LUD4</accession>
<proteinExistence type="predicted"/>
<evidence type="ECO:0000313" key="3">
    <source>
        <dbReference type="Proteomes" id="UP001497744"/>
    </source>
</evidence>
<evidence type="ECO:0000256" key="1">
    <source>
        <dbReference type="SAM" id="Phobius"/>
    </source>
</evidence>
<feature type="transmembrane region" description="Helical" evidence="1">
    <location>
        <begin position="174"/>
        <end position="193"/>
    </location>
</feature>
<gene>
    <name evidence="2" type="ORF">BcabD6B2_28270</name>
</gene>
<keyword evidence="3" id="KW-1185">Reference proteome</keyword>
<keyword evidence="1" id="KW-0812">Transmembrane</keyword>
<organism evidence="2 3">
    <name type="scientific">Babesia caballi</name>
    <dbReference type="NCBI Taxonomy" id="5871"/>
    <lineage>
        <taxon>Eukaryota</taxon>
        <taxon>Sar</taxon>
        <taxon>Alveolata</taxon>
        <taxon>Apicomplexa</taxon>
        <taxon>Aconoidasida</taxon>
        <taxon>Piroplasmida</taxon>
        <taxon>Babesiidae</taxon>
        <taxon>Babesia</taxon>
    </lineage>
</organism>
<comment type="caution">
    <text evidence="2">The sequence shown here is derived from an EMBL/GenBank/DDBJ whole genome shotgun (WGS) entry which is preliminary data.</text>
</comment>
<keyword evidence="1" id="KW-1133">Transmembrane helix</keyword>
<dbReference type="RefSeq" id="XP_067715461.1">
    <property type="nucleotide sequence ID" value="XM_067859360.1"/>
</dbReference>
<dbReference type="EMBL" id="BPLF01000002">
    <property type="protein sequence ID" value="GIX63392.1"/>
    <property type="molecule type" value="Genomic_DNA"/>
</dbReference>